<feature type="domain" description="2EXR" evidence="1">
    <location>
        <begin position="14"/>
        <end position="97"/>
    </location>
</feature>
<evidence type="ECO:0000313" key="2">
    <source>
        <dbReference type="EMBL" id="POS81028.1"/>
    </source>
</evidence>
<dbReference type="InterPro" id="IPR045518">
    <property type="entry name" value="2EXR"/>
</dbReference>
<dbReference type="AlphaFoldDB" id="A0A2P5IEW5"/>
<name>A0A2P5IEW5_DIAHE</name>
<proteinExistence type="predicted"/>
<gene>
    <name evidence="2" type="ORF">DHEL01_v200601</name>
</gene>
<accession>A0A2P5IEW5</accession>
<sequence length="291" mass="32632">MNSAMMDFNTPTDFLFFPFLPAWIRQMVWDEALPTLYIQRFNAEVARNQDHPLANGSGGLTLCLTPNDDFVQLTKGYVGLLGACQESRAAAQIKIEGYLPIQYIAQDQDGSISIRFAKVPYNPDGQVCISGISPAMHLASEGLGARGTSLAMARNDPADVIAYNIRCVTIPEIKNLAIALDLPRGYVDERSIMSGWDFHCYNHLASRMAAYKLETMELVEEGWLDERHDYEDHPEYFAYLHMPAPLLSSVAVAPNVRPRVQMPWTRLLDDFMAKRTALRTIRNRRGSGSGQ</sequence>
<organism evidence="2 3">
    <name type="scientific">Diaporthe helianthi</name>
    <dbReference type="NCBI Taxonomy" id="158607"/>
    <lineage>
        <taxon>Eukaryota</taxon>
        <taxon>Fungi</taxon>
        <taxon>Dikarya</taxon>
        <taxon>Ascomycota</taxon>
        <taxon>Pezizomycotina</taxon>
        <taxon>Sordariomycetes</taxon>
        <taxon>Sordariomycetidae</taxon>
        <taxon>Diaporthales</taxon>
        <taxon>Diaporthaceae</taxon>
        <taxon>Diaporthe</taxon>
    </lineage>
</organism>
<dbReference type="OrthoDB" id="5229268at2759"/>
<comment type="caution">
    <text evidence="2">The sequence shown here is derived from an EMBL/GenBank/DDBJ whole genome shotgun (WGS) entry which is preliminary data.</text>
</comment>
<dbReference type="EMBL" id="MAVT02000023">
    <property type="protein sequence ID" value="POS81028.1"/>
    <property type="molecule type" value="Genomic_DNA"/>
</dbReference>
<dbReference type="InParanoid" id="A0A2P5IEW5"/>
<dbReference type="Pfam" id="PF20150">
    <property type="entry name" value="2EXR"/>
    <property type="match status" value="1"/>
</dbReference>
<evidence type="ECO:0000313" key="3">
    <source>
        <dbReference type="Proteomes" id="UP000094444"/>
    </source>
</evidence>
<dbReference type="Proteomes" id="UP000094444">
    <property type="component" value="Unassembled WGS sequence"/>
</dbReference>
<evidence type="ECO:0000259" key="1">
    <source>
        <dbReference type="Pfam" id="PF20150"/>
    </source>
</evidence>
<keyword evidence="3" id="KW-1185">Reference proteome</keyword>
<protein>
    <recommendedName>
        <fullName evidence="1">2EXR domain-containing protein</fullName>
    </recommendedName>
</protein>
<reference evidence="2" key="1">
    <citation type="submission" date="2017-09" db="EMBL/GenBank/DDBJ databases">
        <title>Polyketide synthases of a Diaporthe helianthi virulent isolate.</title>
        <authorList>
            <person name="Baroncelli R."/>
        </authorList>
    </citation>
    <scope>NUCLEOTIDE SEQUENCE [LARGE SCALE GENOMIC DNA]</scope>
    <source>
        <strain evidence="2">7/96</strain>
    </source>
</reference>